<evidence type="ECO:0000313" key="2">
    <source>
        <dbReference type="Proteomes" id="UP000478052"/>
    </source>
</evidence>
<dbReference type="AlphaFoldDB" id="A0A6G0Y623"/>
<sequence>MMSFSKHFQYTIITPLWSYGIQIWSQAKPSNIRPLQTFQSICLRQTT</sequence>
<organism evidence="1 2">
    <name type="scientific">Aphis craccivora</name>
    <name type="common">Cowpea aphid</name>
    <dbReference type="NCBI Taxonomy" id="307492"/>
    <lineage>
        <taxon>Eukaryota</taxon>
        <taxon>Metazoa</taxon>
        <taxon>Ecdysozoa</taxon>
        <taxon>Arthropoda</taxon>
        <taxon>Hexapoda</taxon>
        <taxon>Insecta</taxon>
        <taxon>Pterygota</taxon>
        <taxon>Neoptera</taxon>
        <taxon>Paraneoptera</taxon>
        <taxon>Hemiptera</taxon>
        <taxon>Sternorrhyncha</taxon>
        <taxon>Aphidomorpha</taxon>
        <taxon>Aphidoidea</taxon>
        <taxon>Aphididae</taxon>
        <taxon>Aphidini</taxon>
        <taxon>Aphis</taxon>
        <taxon>Aphis</taxon>
    </lineage>
</organism>
<reference evidence="1 2" key="1">
    <citation type="submission" date="2019-08" db="EMBL/GenBank/DDBJ databases">
        <title>Whole genome of Aphis craccivora.</title>
        <authorList>
            <person name="Voronova N.V."/>
            <person name="Shulinski R.S."/>
            <person name="Bandarenka Y.V."/>
            <person name="Zhorov D.G."/>
            <person name="Warner D."/>
        </authorList>
    </citation>
    <scope>NUCLEOTIDE SEQUENCE [LARGE SCALE GENOMIC DNA]</scope>
    <source>
        <strain evidence="1">180601</strain>
        <tissue evidence="1">Whole Body</tissue>
    </source>
</reference>
<keyword evidence="2" id="KW-1185">Reference proteome</keyword>
<dbReference type="OrthoDB" id="8046321at2759"/>
<accession>A0A6G0Y623</accession>
<gene>
    <name evidence="1" type="ORF">FWK35_00028669</name>
</gene>
<evidence type="ECO:0000313" key="1">
    <source>
        <dbReference type="EMBL" id="KAF0749751.1"/>
    </source>
</evidence>
<dbReference type="Proteomes" id="UP000478052">
    <property type="component" value="Unassembled WGS sequence"/>
</dbReference>
<feature type="non-terminal residue" evidence="1">
    <location>
        <position position="47"/>
    </location>
</feature>
<dbReference type="EMBL" id="VUJU01005987">
    <property type="protein sequence ID" value="KAF0749751.1"/>
    <property type="molecule type" value="Genomic_DNA"/>
</dbReference>
<proteinExistence type="predicted"/>
<name>A0A6G0Y623_APHCR</name>
<protein>
    <submittedName>
        <fullName evidence="1">Ribosome biogenesis protein TSR3 isoform X1</fullName>
    </submittedName>
</protein>
<comment type="caution">
    <text evidence="1">The sequence shown here is derived from an EMBL/GenBank/DDBJ whole genome shotgun (WGS) entry which is preliminary data.</text>
</comment>